<dbReference type="Proteomes" id="UP000642920">
    <property type="component" value="Unassembled WGS sequence"/>
</dbReference>
<evidence type="ECO:0000313" key="1">
    <source>
        <dbReference type="EMBL" id="MBL0764972.1"/>
    </source>
</evidence>
<comment type="caution">
    <text evidence="1">The sequence shown here is derived from an EMBL/GenBank/DDBJ whole genome shotgun (WGS) entry which is preliminary data.</text>
</comment>
<dbReference type="EMBL" id="JAERQG010000001">
    <property type="protein sequence ID" value="MBL0764972.1"/>
    <property type="molecule type" value="Genomic_DNA"/>
</dbReference>
<protein>
    <submittedName>
        <fullName evidence="1">Uncharacterized protein</fullName>
    </submittedName>
</protein>
<sequence length="174" mass="20583">MDKKEFLIQHLTGGKSYQEISDEHQIAREQLSNWWNEGEEIRNEIKRSNQLYNSRVGKPEFSKFEELGKREFYQWFADQPKVCGYCGIEEFKLQKLFDKESGPLKTKRGRGRTLELERRDSASNEYSPENCLLACYVCNNHKSDLISEEEHLRYFAPAIKKYLDDKFLNLNDLG</sequence>
<reference evidence="1" key="1">
    <citation type="submission" date="2021-01" db="EMBL/GenBank/DDBJ databases">
        <title>Marivirga sp. nov., isolated from intertidal surface sediments.</title>
        <authorList>
            <person name="Zhang M."/>
        </authorList>
    </citation>
    <scope>NUCLEOTIDE SEQUENCE</scope>
    <source>
        <strain evidence="1">SM1354</strain>
    </source>
</reference>
<accession>A0A937DE79</accession>
<dbReference type="RefSeq" id="WP_201919043.1">
    <property type="nucleotide sequence ID" value="NZ_JAERQG010000001.1"/>
</dbReference>
<keyword evidence="2" id="KW-1185">Reference proteome</keyword>
<name>A0A937DE79_9BACT</name>
<gene>
    <name evidence="1" type="ORF">JKP34_06895</name>
</gene>
<dbReference type="Gene3D" id="3.30.40.220">
    <property type="match status" value="1"/>
</dbReference>
<evidence type="ECO:0000313" key="2">
    <source>
        <dbReference type="Proteomes" id="UP000642920"/>
    </source>
</evidence>
<proteinExistence type="predicted"/>
<dbReference type="AlphaFoldDB" id="A0A937DE79"/>
<organism evidence="1 2">
    <name type="scientific">Marivirga atlantica</name>
    <dbReference type="NCBI Taxonomy" id="1548457"/>
    <lineage>
        <taxon>Bacteria</taxon>
        <taxon>Pseudomonadati</taxon>
        <taxon>Bacteroidota</taxon>
        <taxon>Cytophagia</taxon>
        <taxon>Cytophagales</taxon>
        <taxon>Marivirgaceae</taxon>
        <taxon>Marivirga</taxon>
    </lineage>
</organism>